<dbReference type="InterPro" id="IPR003599">
    <property type="entry name" value="Ig_sub"/>
</dbReference>
<keyword evidence="5" id="KW-0393">Immunoglobulin domain</keyword>
<dbReference type="InterPro" id="IPR051275">
    <property type="entry name" value="Cell_adhesion_signaling"/>
</dbReference>
<protein>
    <recommendedName>
        <fullName evidence="8">Ig-like domain-containing protein</fullName>
    </recommendedName>
</protein>
<dbReference type="SMART" id="SM00060">
    <property type="entry name" value="FN3"/>
    <property type="match status" value="1"/>
</dbReference>
<dbReference type="InterPro" id="IPR003961">
    <property type="entry name" value="FN3_dom"/>
</dbReference>
<dbReference type="Pfam" id="PF13927">
    <property type="entry name" value="Ig_3"/>
    <property type="match status" value="3"/>
</dbReference>
<evidence type="ECO:0000256" key="7">
    <source>
        <dbReference type="SAM" id="Phobius"/>
    </source>
</evidence>
<evidence type="ECO:0000256" key="4">
    <source>
        <dbReference type="ARBA" id="ARBA00023180"/>
    </source>
</evidence>
<comment type="subcellular location">
    <subcellularLocation>
        <location evidence="1">Membrane</location>
        <topology evidence="1">Single-pass type I membrane protein</topology>
    </subcellularLocation>
</comment>
<feature type="domain" description="Ig-like" evidence="8">
    <location>
        <begin position="432"/>
        <end position="532"/>
    </location>
</feature>
<evidence type="ECO:0000313" key="9">
    <source>
        <dbReference type="EMBL" id="KAA0198111.1"/>
    </source>
</evidence>
<reference evidence="9" key="1">
    <citation type="submission" date="2019-05" db="EMBL/GenBank/DDBJ databases">
        <title>Annotation for the trematode Fasciolopsis buski.</title>
        <authorList>
            <person name="Choi Y.-J."/>
        </authorList>
    </citation>
    <scope>NUCLEOTIDE SEQUENCE</scope>
    <source>
        <strain evidence="9">HT</strain>
        <tissue evidence="9">Whole worm</tissue>
    </source>
</reference>
<feature type="region of interest" description="Disordered" evidence="6">
    <location>
        <begin position="1177"/>
        <end position="1211"/>
    </location>
</feature>
<dbReference type="OrthoDB" id="6252736at2759"/>
<dbReference type="SUPFAM" id="SSF48726">
    <property type="entry name" value="Immunoglobulin"/>
    <property type="match status" value="3"/>
</dbReference>
<comment type="caution">
    <text evidence="9">The sequence shown here is derived from an EMBL/GenBank/DDBJ whole genome shotgun (WGS) entry which is preliminary data.</text>
</comment>
<keyword evidence="7" id="KW-1133">Transmembrane helix</keyword>
<dbReference type="SMART" id="SM00409">
    <property type="entry name" value="IG"/>
    <property type="match status" value="5"/>
</dbReference>
<dbReference type="CDD" id="cd00096">
    <property type="entry name" value="Ig"/>
    <property type="match status" value="3"/>
</dbReference>
<accession>A0A8E0S520</accession>
<dbReference type="Proteomes" id="UP000728185">
    <property type="component" value="Unassembled WGS sequence"/>
</dbReference>
<dbReference type="InterPro" id="IPR003598">
    <property type="entry name" value="Ig_sub2"/>
</dbReference>
<dbReference type="PANTHER" id="PTHR11640:SF158">
    <property type="entry name" value="V-SET AND IMMUNOGLOBULIN DOMAIN-CONTAINING PROTEIN 10-LIKE 2"/>
    <property type="match status" value="1"/>
</dbReference>
<dbReference type="CDD" id="cd00063">
    <property type="entry name" value="FN3"/>
    <property type="match status" value="1"/>
</dbReference>
<keyword evidence="7" id="KW-0812">Transmembrane</keyword>
<evidence type="ECO:0000313" key="10">
    <source>
        <dbReference type="Proteomes" id="UP000728185"/>
    </source>
</evidence>
<dbReference type="GO" id="GO:0050839">
    <property type="term" value="F:cell adhesion molecule binding"/>
    <property type="evidence" value="ECO:0007669"/>
    <property type="project" value="TreeGrafter"/>
</dbReference>
<evidence type="ECO:0000256" key="3">
    <source>
        <dbReference type="ARBA" id="ARBA00023157"/>
    </source>
</evidence>
<feature type="compositionally biased region" description="Basic and acidic residues" evidence="6">
    <location>
        <begin position="558"/>
        <end position="576"/>
    </location>
</feature>
<evidence type="ECO:0000256" key="2">
    <source>
        <dbReference type="ARBA" id="ARBA00023136"/>
    </source>
</evidence>
<sequence>MHQNDDIARCPEPPGSCELVNQYGKLKTGRAELNVVTNDSSKDRDEIAKRRLHTLQLRQITWKFDGTFQCYILLNLDALEARTSFRVLSAPRNPTVIYTIAESIEGHIRSAVPSSEISKSIRDKWQLTAGRSYYFVCLVGEANPRAQVEWIVRRRDGTLRTLRVNYPGEENYLKWRPFETYFDVKQSEDLDYLEDQGSIECLAENVVGRAVSARATIDLSYAPVIQRFPDPVMPVLENRNLFVNCFVLAKPPATVQWFDSSTHTVSNSSQLSVEHVTRMNSNEFTCIAKNPIGQSKRSFKVNLLYPPIVQVRTNITANVGERLEVSCRVDANPPAHSVYWSFKPERRIRASNFVEGLTGKRQGNQLLLIGVRREHEGLYTCHASTETDLSKLLNTRNAEFHRVTETDRDWWLSKATGSASLRLVVNYAPGKPMVDILSRKPVNEGSVIRLQCSVNSDEPGFPKPHFHWIRRSIPELITNTQMVIQAPAIQLEPQDHGSVLRINESLVTDSGVYTCYARNLAGISSPSTILVNVWGKPALIDGFPESKTFVVDPLPDSSKQDYPDEVPDSRSESELRHGHRIGRKQPTSSLSLTCSFVSTAQTTVQWFVRPTSGGGHPWTAIKPDQMINSTSLTLNFHLETQTSLLSEVNLWRFRSRLIIPQIPLWWDDEAERTSICGLDSVVKFIQRERMEAMYKCAATNDYGTTERESKISVIYPPALLGCHDRIIAVADQEIGQSVGPVFCQFSARPSIERVIWWQYRLHHWEKIYQSDKFTNSVQFQDSAEFLIVSGQPALLPDSLVKNHSWSGLLNRNSLKTVWNSGNTHFTALWFKHFNPSNASRYQCHATNSVGNRSLSVTLAAPSEPHKVMKLKVHGITWTTVRLSWEPGFHGIQIPMTSSFSKLRNLTMAPVDEIRLALEALYNQQQQRIAGAQQFTIRLVDYGYKEQMVGLVNQSQLAGSWSELSPSGEEAVRGRHQIRLRIGSSYQVNLTGLLPSHMYVVSVRGENFLGEGQVSAPVRFTTPDITVRTPERITVDRTSSFISLPADSPGLCAQVESAVPKSGLWMPMKFSDSEFIIQTADEQHKVRYPGRLTSDANYCLRLMWNSASAIPIKPDNSYRIKYCHTGNPSKCSGFVYPTNDLPAVVLFAVGGACILAVSILLALLTHFAWSHYKTRETKPNPVLNDQHSRSPNDLDNGTWMCPSSEPEDQAEKTGLLEQNTSCGNEMDQVLPNGERICCALTTDKRMYHHINPERTGIRFNTLQYSQPNTRRLTSHV</sequence>
<evidence type="ECO:0000256" key="6">
    <source>
        <dbReference type="SAM" id="MobiDB-lite"/>
    </source>
</evidence>
<feature type="domain" description="Ig-like" evidence="8">
    <location>
        <begin position="563"/>
        <end position="712"/>
    </location>
</feature>
<keyword evidence="3" id="KW-1015">Disulfide bond</keyword>
<evidence type="ECO:0000256" key="5">
    <source>
        <dbReference type="ARBA" id="ARBA00023319"/>
    </source>
</evidence>
<feature type="domain" description="Ig-like" evidence="8">
    <location>
        <begin position="223"/>
        <end position="302"/>
    </location>
</feature>
<feature type="transmembrane region" description="Helical" evidence="7">
    <location>
        <begin position="1143"/>
        <end position="1168"/>
    </location>
</feature>
<feature type="domain" description="Ig-like" evidence="8">
    <location>
        <begin position="306"/>
        <end position="394"/>
    </location>
</feature>
<dbReference type="GO" id="GO:0098609">
    <property type="term" value="P:cell-cell adhesion"/>
    <property type="evidence" value="ECO:0007669"/>
    <property type="project" value="TreeGrafter"/>
</dbReference>
<evidence type="ECO:0000259" key="8">
    <source>
        <dbReference type="PROSITE" id="PS50835"/>
    </source>
</evidence>
<evidence type="ECO:0000256" key="1">
    <source>
        <dbReference type="ARBA" id="ARBA00004479"/>
    </source>
</evidence>
<dbReference type="GO" id="GO:0005911">
    <property type="term" value="C:cell-cell junction"/>
    <property type="evidence" value="ECO:0007669"/>
    <property type="project" value="TreeGrafter"/>
</dbReference>
<dbReference type="SMART" id="SM00408">
    <property type="entry name" value="IGc2"/>
    <property type="match status" value="3"/>
</dbReference>
<dbReference type="InterPro" id="IPR036116">
    <property type="entry name" value="FN3_sf"/>
</dbReference>
<name>A0A8E0S520_9TREM</name>
<proteinExistence type="predicted"/>
<organism evidence="9 10">
    <name type="scientific">Fasciolopsis buskii</name>
    <dbReference type="NCBI Taxonomy" id="27845"/>
    <lineage>
        <taxon>Eukaryota</taxon>
        <taxon>Metazoa</taxon>
        <taxon>Spiralia</taxon>
        <taxon>Lophotrochozoa</taxon>
        <taxon>Platyhelminthes</taxon>
        <taxon>Trematoda</taxon>
        <taxon>Digenea</taxon>
        <taxon>Plagiorchiida</taxon>
        <taxon>Echinostomata</taxon>
        <taxon>Echinostomatoidea</taxon>
        <taxon>Fasciolidae</taxon>
        <taxon>Fasciolopsis</taxon>
    </lineage>
</organism>
<dbReference type="AlphaFoldDB" id="A0A8E0S520"/>
<keyword evidence="10" id="KW-1185">Reference proteome</keyword>
<feature type="domain" description="Ig-like" evidence="8">
    <location>
        <begin position="113"/>
        <end position="218"/>
    </location>
</feature>
<dbReference type="GO" id="GO:0005886">
    <property type="term" value="C:plasma membrane"/>
    <property type="evidence" value="ECO:0007669"/>
    <property type="project" value="TreeGrafter"/>
</dbReference>
<gene>
    <name evidence="9" type="ORF">FBUS_02773</name>
</gene>
<dbReference type="Gene3D" id="2.60.40.10">
    <property type="entry name" value="Immunoglobulins"/>
    <property type="match status" value="6"/>
</dbReference>
<dbReference type="InterPro" id="IPR036179">
    <property type="entry name" value="Ig-like_dom_sf"/>
</dbReference>
<dbReference type="SUPFAM" id="SSF49265">
    <property type="entry name" value="Fibronectin type III"/>
    <property type="match status" value="1"/>
</dbReference>
<keyword evidence="2 7" id="KW-0472">Membrane</keyword>
<feature type="region of interest" description="Disordered" evidence="6">
    <location>
        <begin position="554"/>
        <end position="586"/>
    </location>
</feature>
<dbReference type="InterPro" id="IPR013783">
    <property type="entry name" value="Ig-like_fold"/>
</dbReference>
<dbReference type="EMBL" id="LUCM01001934">
    <property type="protein sequence ID" value="KAA0198111.1"/>
    <property type="molecule type" value="Genomic_DNA"/>
</dbReference>
<dbReference type="PANTHER" id="PTHR11640">
    <property type="entry name" value="NEPHRIN"/>
    <property type="match status" value="1"/>
</dbReference>
<keyword evidence="4" id="KW-0325">Glycoprotein</keyword>
<dbReference type="PROSITE" id="PS50835">
    <property type="entry name" value="IG_LIKE"/>
    <property type="match status" value="5"/>
</dbReference>
<dbReference type="InterPro" id="IPR007110">
    <property type="entry name" value="Ig-like_dom"/>
</dbReference>